<gene>
    <name evidence="7" type="ORF">FK530_09785</name>
</gene>
<dbReference type="PROSITE" id="PS01081">
    <property type="entry name" value="HTH_TETR_1"/>
    <property type="match status" value="1"/>
</dbReference>
<keyword evidence="1" id="KW-0678">Repressor</keyword>
<evidence type="ECO:0000256" key="5">
    <source>
        <dbReference type="PROSITE-ProRule" id="PRU00335"/>
    </source>
</evidence>
<keyword evidence="3 5" id="KW-0238">DNA-binding</keyword>
<proteinExistence type="predicted"/>
<feature type="DNA-binding region" description="H-T-H motif" evidence="5">
    <location>
        <begin position="31"/>
        <end position="50"/>
    </location>
</feature>
<sequence>MPKIVDPEERRNEIAAATIATIARGGLDHATLANVAAEAGLAVGSVRHYFAGQASMVEFAMRWLVDRIGARVLAIAGPVLAGEVSEMAERRRATVDLLCQLLPLDETRRCEVAAWLALSTAAVYRPDLRPMVDDMHAAVRALTGAIVDRSRAAGLFDGDDEDAAVDADRLAALVDGLAVSAILCPDRYSPEHLRSVVERQLECFGAPGTGRT</sequence>
<evidence type="ECO:0000256" key="1">
    <source>
        <dbReference type="ARBA" id="ARBA00022491"/>
    </source>
</evidence>
<evidence type="ECO:0000256" key="2">
    <source>
        <dbReference type="ARBA" id="ARBA00023015"/>
    </source>
</evidence>
<reference evidence="7 8" key="1">
    <citation type="submission" date="2019-06" db="EMBL/GenBank/DDBJ databases">
        <title>Tsukamurella conjunctivitidis sp. nov., Tsukamurella assacharolytica sp. nov. and Tsukamurella sputae sp. nov. isolated from patients with conjunctivitis, bacteraemia (lymphoma) and respiratory infection (sputum) in Hong Kong.</title>
        <authorList>
            <person name="Teng J.L.L."/>
            <person name="Lee H.H."/>
            <person name="Fong J.Y.H."/>
            <person name="Fok K.M.N."/>
            <person name="Lau S.K.P."/>
            <person name="Woo P.C.Y."/>
        </authorList>
    </citation>
    <scope>NUCLEOTIDE SEQUENCE [LARGE SCALE GENOMIC DNA]</scope>
    <source>
        <strain evidence="7 8">HKU72</strain>
    </source>
</reference>
<feature type="domain" description="HTH tetR-type" evidence="6">
    <location>
        <begin position="8"/>
        <end position="68"/>
    </location>
</feature>
<dbReference type="Gene3D" id="1.10.357.10">
    <property type="entry name" value="Tetracycline Repressor, domain 2"/>
    <property type="match status" value="1"/>
</dbReference>
<keyword evidence="2" id="KW-0805">Transcription regulation</keyword>
<evidence type="ECO:0000256" key="4">
    <source>
        <dbReference type="ARBA" id="ARBA00023163"/>
    </source>
</evidence>
<dbReference type="InterPro" id="IPR036271">
    <property type="entry name" value="Tet_transcr_reg_TetR-rel_C_sf"/>
</dbReference>
<accession>A0A5C5S2G1</accession>
<keyword evidence="8" id="KW-1185">Reference proteome</keyword>
<dbReference type="SUPFAM" id="SSF48498">
    <property type="entry name" value="Tetracyclin repressor-like, C-terminal domain"/>
    <property type="match status" value="1"/>
</dbReference>
<dbReference type="AlphaFoldDB" id="A0A5C5S2G1"/>
<dbReference type="SUPFAM" id="SSF46689">
    <property type="entry name" value="Homeodomain-like"/>
    <property type="match status" value="1"/>
</dbReference>
<dbReference type="Pfam" id="PF13977">
    <property type="entry name" value="TetR_C_6"/>
    <property type="match status" value="1"/>
</dbReference>
<dbReference type="EMBL" id="VIGX01000004">
    <property type="protein sequence ID" value="TWS29092.1"/>
    <property type="molecule type" value="Genomic_DNA"/>
</dbReference>
<comment type="caution">
    <text evidence="7">The sequence shown here is derived from an EMBL/GenBank/DDBJ whole genome shotgun (WGS) entry which is preliminary data.</text>
</comment>
<dbReference type="InterPro" id="IPR023772">
    <property type="entry name" value="DNA-bd_HTH_TetR-type_CS"/>
</dbReference>
<dbReference type="InterPro" id="IPR001647">
    <property type="entry name" value="HTH_TetR"/>
</dbReference>
<dbReference type="Proteomes" id="UP000319375">
    <property type="component" value="Unassembled WGS sequence"/>
</dbReference>
<dbReference type="PROSITE" id="PS50977">
    <property type="entry name" value="HTH_TETR_2"/>
    <property type="match status" value="1"/>
</dbReference>
<evidence type="ECO:0000313" key="7">
    <source>
        <dbReference type="EMBL" id="TWS29092.1"/>
    </source>
</evidence>
<dbReference type="RefSeq" id="WP_146486822.1">
    <property type="nucleotide sequence ID" value="NZ_VIGX01000004.1"/>
</dbReference>
<dbReference type="InterPro" id="IPR039538">
    <property type="entry name" value="BetI_C"/>
</dbReference>
<protein>
    <submittedName>
        <fullName evidence="7">TetR/AcrR family transcriptional regulator</fullName>
    </submittedName>
</protein>
<organism evidence="7 8">
    <name type="scientific">Tsukamurella conjunctivitidis</name>
    <dbReference type="NCBI Taxonomy" id="2592068"/>
    <lineage>
        <taxon>Bacteria</taxon>
        <taxon>Bacillati</taxon>
        <taxon>Actinomycetota</taxon>
        <taxon>Actinomycetes</taxon>
        <taxon>Mycobacteriales</taxon>
        <taxon>Tsukamurellaceae</taxon>
        <taxon>Tsukamurella</taxon>
    </lineage>
</organism>
<evidence type="ECO:0000313" key="8">
    <source>
        <dbReference type="Proteomes" id="UP000319375"/>
    </source>
</evidence>
<dbReference type="GO" id="GO:0003677">
    <property type="term" value="F:DNA binding"/>
    <property type="evidence" value="ECO:0007669"/>
    <property type="project" value="UniProtKB-UniRule"/>
</dbReference>
<evidence type="ECO:0000259" key="6">
    <source>
        <dbReference type="PROSITE" id="PS50977"/>
    </source>
</evidence>
<dbReference type="InterPro" id="IPR009057">
    <property type="entry name" value="Homeodomain-like_sf"/>
</dbReference>
<name>A0A5C5S2G1_9ACTN</name>
<dbReference type="OrthoDB" id="9816296at2"/>
<keyword evidence="4" id="KW-0804">Transcription</keyword>
<evidence type="ECO:0000256" key="3">
    <source>
        <dbReference type="ARBA" id="ARBA00023125"/>
    </source>
</evidence>